<evidence type="ECO:0000256" key="1">
    <source>
        <dbReference type="ARBA" id="ARBA00009431"/>
    </source>
</evidence>
<sequence>MKLVVTQTTPTSTSPILRKACCPLPGNNPEGPRGCDLWDEIFDAALLVNPAFNIYRIFDTFPILWDVLGFPGSFEQIQVSPLYFDREDVKRAIHAPTSVKWTECSEQRVFPRGDGSLPPALTVLPNVIEKSERSVIVHGLADYILIAEGTRIVIQK</sequence>
<dbReference type="GO" id="GO:0006508">
    <property type="term" value="P:proteolysis"/>
    <property type="evidence" value="ECO:0007669"/>
    <property type="project" value="UniProtKB-KW"/>
</dbReference>
<dbReference type="Gene3D" id="3.40.50.1820">
    <property type="entry name" value="alpha/beta hydrolase"/>
    <property type="match status" value="1"/>
</dbReference>
<dbReference type="SUPFAM" id="SSF53474">
    <property type="entry name" value="alpha/beta-Hydrolases"/>
    <property type="match status" value="1"/>
</dbReference>
<accession>A0AAW0GCT5</accession>
<dbReference type="InterPro" id="IPR001563">
    <property type="entry name" value="Peptidase_S10"/>
</dbReference>
<evidence type="ECO:0000256" key="3">
    <source>
        <dbReference type="ARBA" id="ARBA00022670"/>
    </source>
</evidence>
<protein>
    <submittedName>
        <fullName evidence="6">Uncharacterized protein</fullName>
    </submittedName>
</protein>
<evidence type="ECO:0000313" key="7">
    <source>
        <dbReference type="Proteomes" id="UP001385951"/>
    </source>
</evidence>
<proteinExistence type="inferred from homology"/>
<keyword evidence="5" id="KW-0325">Glycoprotein</keyword>
<evidence type="ECO:0000256" key="4">
    <source>
        <dbReference type="ARBA" id="ARBA00022801"/>
    </source>
</evidence>
<keyword evidence="7" id="KW-1185">Reference proteome</keyword>
<keyword evidence="4" id="KW-0378">Hydrolase</keyword>
<keyword evidence="2" id="KW-0121">Carboxypeptidase</keyword>
<dbReference type="Pfam" id="PF00450">
    <property type="entry name" value="Peptidase_S10"/>
    <property type="match status" value="1"/>
</dbReference>
<dbReference type="GO" id="GO:0004185">
    <property type="term" value="F:serine-type carboxypeptidase activity"/>
    <property type="evidence" value="ECO:0007669"/>
    <property type="project" value="InterPro"/>
</dbReference>
<dbReference type="Proteomes" id="UP001385951">
    <property type="component" value="Unassembled WGS sequence"/>
</dbReference>
<dbReference type="EMBL" id="JASBNA010000005">
    <property type="protein sequence ID" value="KAK7691258.1"/>
    <property type="molecule type" value="Genomic_DNA"/>
</dbReference>
<evidence type="ECO:0000256" key="5">
    <source>
        <dbReference type="ARBA" id="ARBA00023180"/>
    </source>
</evidence>
<name>A0AAW0GCT5_9APHY</name>
<keyword evidence="3" id="KW-0645">Protease</keyword>
<gene>
    <name evidence="6" type="ORF">QCA50_004651</name>
</gene>
<dbReference type="InterPro" id="IPR029058">
    <property type="entry name" value="AB_hydrolase_fold"/>
</dbReference>
<evidence type="ECO:0000256" key="2">
    <source>
        <dbReference type="ARBA" id="ARBA00022645"/>
    </source>
</evidence>
<comment type="caution">
    <text evidence="6">The sequence shown here is derived from an EMBL/GenBank/DDBJ whole genome shotgun (WGS) entry which is preliminary data.</text>
</comment>
<evidence type="ECO:0000313" key="6">
    <source>
        <dbReference type="EMBL" id="KAK7691258.1"/>
    </source>
</evidence>
<comment type="similarity">
    <text evidence="1">Belongs to the peptidase S10 family.</text>
</comment>
<reference evidence="6 7" key="1">
    <citation type="submission" date="2022-09" db="EMBL/GenBank/DDBJ databases">
        <authorList>
            <person name="Palmer J.M."/>
        </authorList>
    </citation>
    <scope>NUCLEOTIDE SEQUENCE [LARGE SCALE GENOMIC DNA]</scope>
    <source>
        <strain evidence="6 7">DSM 7382</strain>
    </source>
</reference>
<organism evidence="6 7">
    <name type="scientific">Cerrena zonata</name>
    <dbReference type="NCBI Taxonomy" id="2478898"/>
    <lineage>
        <taxon>Eukaryota</taxon>
        <taxon>Fungi</taxon>
        <taxon>Dikarya</taxon>
        <taxon>Basidiomycota</taxon>
        <taxon>Agaricomycotina</taxon>
        <taxon>Agaricomycetes</taxon>
        <taxon>Polyporales</taxon>
        <taxon>Cerrenaceae</taxon>
        <taxon>Cerrena</taxon>
    </lineage>
</organism>
<dbReference type="AlphaFoldDB" id="A0AAW0GCT5"/>